<comment type="caution">
    <text evidence="1">The sequence shown here is derived from an EMBL/GenBank/DDBJ whole genome shotgun (WGS) entry which is preliminary data.</text>
</comment>
<evidence type="ECO:0000313" key="1">
    <source>
        <dbReference type="EMBL" id="GBP86041.1"/>
    </source>
</evidence>
<dbReference type="Proteomes" id="UP000299102">
    <property type="component" value="Unassembled WGS sequence"/>
</dbReference>
<evidence type="ECO:0000313" key="2">
    <source>
        <dbReference type="Proteomes" id="UP000299102"/>
    </source>
</evidence>
<organism evidence="1 2">
    <name type="scientific">Eumeta variegata</name>
    <name type="common">Bagworm moth</name>
    <name type="synonym">Eumeta japonica</name>
    <dbReference type="NCBI Taxonomy" id="151549"/>
    <lineage>
        <taxon>Eukaryota</taxon>
        <taxon>Metazoa</taxon>
        <taxon>Ecdysozoa</taxon>
        <taxon>Arthropoda</taxon>
        <taxon>Hexapoda</taxon>
        <taxon>Insecta</taxon>
        <taxon>Pterygota</taxon>
        <taxon>Neoptera</taxon>
        <taxon>Endopterygota</taxon>
        <taxon>Lepidoptera</taxon>
        <taxon>Glossata</taxon>
        <taxon>Ditrysia</taxon>
        <taxon>Tineoidea</taxon>
        <taxon>Psychidae</taxon>
        <taxon>Oiketicinae</taxon>
        <taxon>Eumeta</taxon>
    </lineage>
</organism>
<accession>A0A4C1ZB77</accession>
<dbReference type="AlphaFoldDB" id="A0A4C1ZB77"/>
<reference evidence="1 2" key="1">
    <citation type="journal article" date="2019" name="Commun. Biol.">
        <title>The bagworm genome reveals a unique fibroin gene that provides high tensile strength.</title>
        <authorList>
            <person name="Kono N."/>
            <person name="Nakamura H."/>
            <person name="Ohtoshi R."/>
            <person name="Tomita M."/>
            <person name="Numata K."/>
            <person name="Arakawa K."/>
        </authorList>
    </citation>
    <scope>NUCLEOTIDE SEQUENCE [LARGE SCALE GENOMIC DNA]</scope>
</reference>
<name>A0A4C1ZB77_EUMVA</name>
<proteinExistence type="predicted"/>
<protein>
    <submittedName>
        <fullName evidence="1">Uncharacterized protein</fullName>
    </submittedName>
</protein>
<gene>
    <name evidence="1" type="ORF">EVAR_68518_1</name>
</gene>
<keyword evidence="2" id="KW-1185">Reference proteome</keyword>
<dbReference type="EMBL" id="BGZK01001774">
    <property type="protein sequence ID" value="GBP86041.1"/>
    <property type="molecule type" value="Genomic_DNA"/>
</dbReference>
<sequence length="126" mass="14189">MQVYVNTVHLALGPDALTGRRVQGAAETSTLALVQRTKLCRSELFANDAMHSFNVPRPYLLLPRGPVSRYRDAFMINFTAAGFRALYCTPRLLVDRQSTINAYRRTHLLLRSPACALSIPYNFSFP</sequence>